<organism evidence="2 3">
    <name type="scientific">Stieleria magnilauensis</name>
    <dbReference type="NCBI Taxonomy" id="2527963"/>
    <lineage>
        <taxon>Bacteria</taxon>
        <taxon>Pseudomonadati</taxon>
        <taxon>Planctomycetota</taxon>
        <taxon>Planctomycetia</taxon>
        <taxon>Pirellulales</taxon>
        <taxon>Pirellulaceae</taxon>
        <taxon>Stieleria</taxon>
    </lineage>
</organism>
<keyword evidence="1" id="KW-0472">Membrane</keyword>
<name>A0ABX5XWV6_9BACT</name>
<reference evidence="2 3" key="1">
    <citation type="submission" date="2019-02" db="EMBL/GenBank/DDBJ databases">
        <title>Deep-cultivation of Planctomycetes and their phenomic and genomic characterization uncovers novel biology.</title>
        <authorList>
            <person name="Wiegand S."/>
            <person name="Jogler M."/>
            <person name="Boedeker C."/>
            <person name="Pinto D."/>
            <person name="Vollmers J."/>
            <person name="Rivas-Marin E."/>
            <person name="Kohn T."/>
            <person name="Peeters S.H."/>
            <person name="Heuer A."/>
            <person name="Rast P."/>
            <person name="Oberbeckmann S."/>
            <person name="Bunk B."/>
            <person name="Jeske O."/>
            <person name="Meyerdierks A."/>
            <person name="Storesund J.E."/>
            <person name="Kallscheuer N."/>
            <person name="Luecker S."/>
            <person name="Lage O.M."/>
            <person name="Pohl T."/>
            <person name="Merkel B.J."/>
            <person name="Hornburger P."/>
            <person name="Mueller R.-W."/>
            <person name="Bruemmer F."/>
            <person name="Labrenz M."/>
            <person name="Spormann A.M."/>
            <person name="Op den Camp H."/>
            <person name="Overmann J."/>
            <person name="Amann R."/>
            <person name="Jetten M.S.M."/>
            <person name="Mascher T."/>
            <person name="Medema M.H."/>
            <person name="Devos D.P."/>
            <person name="Kaster A.-K."/>
            <person name="Ovreas L."/>
            <person name="Rohde M."/>
            <person name="Galperin M.Y."/>
            <person name="Jogler C."/>
        </authorList>
    </citation>
    <scope>NUCLEOTIDE SEQUENCE [LARGE SCALE GENOMIC DNA]</scope>
    <source>
        <strain evidence="2 3">TBK1r</strain>
    </source>
</reference>
<accession>A0ABX5XWV6</accession>
<evidence type="ECO:0000256" key="1">
    <source>
        <dbReference type="SAM" id="Phobius"/>
    </source>
</evidence>
<proteinExistence type="predicted"/>
<evidence type="ECO:0000313" key="2">
    <source>
        <dbReference type="EMBL" id="QDV86042.1"/>
    </source>
</evidence>
<keyword evidence="1" id="KW-0812">Transmembrane</keyword>
<dbReference type="Proteomes" id="UP000318081">
    <property type="component" value="Chromosome"/>
</dbReference>
<protein>
    <submittedName>
        <fullName evidence="2">Uncharacterized protein</fullName>
    </submittedName>
</protein>
<dbReference type="EMBL" id="CP036432">
    <property type="protein sequence ID" value="QDV86042.1"/>
    <property type="molecule type" value="Genomic_DNA"/>
</dbReference>
<keyword evidence="3" id="KW-1185">Reference proteome</keyword>
<gene>
    <name evidence="2" type="ORF">TBK1r_50590</name>
</gene>
<evidence type="ECO:0000313" key="3">
    <source>
        <dbReference type="Proteomes" id="UP000318081"/>
    </source>
</evidence>
<feature type="transmembrane region" description="Helical" evidence="1">
    <location>
        <begin position="28"/>
        <end position="50"/>
    </location>
</feature>
<sequence>MKYSLLFSLLAVAIAGFAIRTGSWSWILLYPAFSFGMVGASYLLSMPGIFGKQPNGSRSAGVMLGWLWKLSPVHWMALKARWSTRSRS</sequence>
<keyword evidence="1" id="KW-1133">Transmembrane helix</keyword>